<dbReference type="Proteomes" id="UP001597371">
    <property type="component" value="Unassembled WGS sequence"/>
</dbReference>
<proteinExistence type="inferred from homology"/>
<evidence type="ECO:0000256" key="5">
    <source>
        <dbReference type="SAM" id="MobiDB-lite"/>
    </source>
</evidence>
<protein>
    <submittedName>
        <fullName evidence="7">Flavin reductase family protein</fullName>
        <ecNumber evidence="7">1.5.1.-</ecNumber>
    </submittedName>
</protein>
<accession>A0ABW5CNN6</accession>
<dbReference type="RefSeq" id="WP_209739054.1">
    <property type="nucleotide sequence ID" value="NZ_CP072611.1"/>
</dbReference>
<sequence length="251" mass="26803">MLGKNGARTTPASGGHEQAEQAGRQAQASAGPTRHFDFSSLSGPERYRLLTSSIMPRPIAWVVTCAADGGMNAAPYSFFNVFGADPPVLAIGILPGPCGRKDTAANILATREFVVNLVPFALAREMSATSVEAPPEVDELALADLATLPSLAVRPPRIALSPVTFECRLTHGLETGTDQFLMVGEVLHAHFAQGVLTGNPDRPRIDAAALDLVGRMHGPATYARTRETFEMARPAWRDSAETQGRVDKEDD</sequence>
<evidence type="ECO:0000256" key="4">
    <source>
        <dbReference type="ARBA" id="ARBA00038054"/>
    </source>
</evidence>
<dbReference type="EMBL" id="JBHUIJ010000013">
    <property type="protein sequence ID" value="MFD2238126.1"/>
    <property type="molecule type" value="Genomic_DNA"/>
</dbReference>
<evidence type="ECO:0000313" key="7">
    <source>
        <dbReference type="EMBL" id="MFD2238126.1"/>
    </source>
</evidence>
<dbReference type="InterPro" id="IPR012349">
    <property type="entry name" value="Split_barrel_FMN-bd"/>
</dbReference>
<feature type="domain" description="Flavin reductase like" evidence="6">
    <location>
        <begin position="52"/>
        <end position="201"/>
    </location>
</feature>
<comment type="caution">
    <text evidence="7">The sequence shown here is derived from an EMBL/GenBank/DDBJ whole genome shotgun (WGS) entry which is preliminary data.</text>
</comment>
<evidence type="ECO:0000313" key="8">
    <source>
        <dbReference type="Proteomes" id="UP001597371"/>
    </source>
</evidence>
<gene>
    <name evidence="7" type="ORF">ACFSKQ_11710</name>
</gene>
<dbReference type="SUPFAM" id="SSF50475">
    <property type="entry name" value="FMN-binding split barrel"/>
    <property type="match status" value="1"/>
</dbReference>
<evidence type="ECO:0000256" key="2">
    <source>
        <dbReference type="ARBA" id="ARBA00022630"/>
    </source>
</evidence>
<feature type="compositionally biased region" description="Low complexity" evidence="5">
    <location>
        <begin position="14"/>
        <end position="31"/>
    </location>
</feature>
<dbReference type="InterPro" id="IPR002563">
    <property type="entry name" value="Flavin_Rdtase-like_dom"/>
</dbReference>
<reference evidence="8" key="1">
    <citation type="journal article" date="2019" name="Int. J. Syst. Evol. Microbiol.">
        <title>The Global Catalogue of Microorganisms (GCM) 10K type strain sequencing project: providing services to taxonomists for standard genome sequencing and annotation.</title>
        <authorList>
            <consortium name="The Broad Institute Genomics Platform"/>
            <consortium name="The Broad Institute Genome Sequencing Center for Infectious Disease"/>
            <person name="Wu L."/>
            <person name="Ma J."/>
        </authorList>
    </citation>
    <scope>NUCLEOTIDE SEQUENCE [LARGE SCALE GENOMIC DNA]</scope>
    <source>
        <strain evidence="8">ZS-35-S2</strain>
    </source>
</reference>
<name>A0ABW5CNN6_9HYPH</name>
<dbReference type="SMART" id="SM00903">
    <property type="entry name" value="Flavin_Reduct"/>
    <property type="match status" value="1"/>
</dbReference>
<comment type="similarity">
    <text evidence="4">Belongs to the flavoredoxin family.</text>
</comment>
<organism evidence="7 8">
    <name type="scientific">Aureimonas populi</name>
    <dbReference type="NCBI Taxonomy" id="1701758"/>
    <lineage>
        <taxon>Bacteria</taxon>
        <taxon>Pseudomonadati</taxon>
        <taxon>Pseudomonadota</taxon>
        <taxon>Alphaproteobacteria</taxon>
        <taxon>Hyphomicrobiales</taxon>
        <taxon>Aurantimonadaceae</taxon>
        <taxon>Aureimonas</taxon>
    </lineage>
</organism>
<evidence type="ECO:0000256" key="3">
    <source>
        <dbReference type="ARBA" id="ARBA00022643"/>
    </source>
</evidence>
<keyword evidence="3" id="KW-0288">FMN</keyword>
<keyword evidence="8" id="KW-1185">Reference proteome</keyword>
<dbReference type="GO" id="GO:0016491">
    <property type="term" value="F:oxidoreductase activity"/>
    <property type="evidence" value="ECO:0007669"/>
    <property type="project" value="UniProtKB-KW"/>
</dbReference>
<dbReference type="EC" id="1.5.1.-" evidence="7"/>
<comment type="cofactor">
    <cofactor evidence="1">
        <name>FMN</name>
        <dbReference type="ChEBI" id="CHEBI:58210"/>
    </cofactor>
</comment>
<keyword evidence="7" id="KW-0560">Oxidoreductase</keyword>
<dbReference type="Gene3D" id="2.30.110.10">
    <property type="entry name" value="Electron Transport, Fmn-binding Protein, Chain A"/>
    <property type="match status" value="1"/>
</dbReference>
<dbReference type="PANTHER" id="PTHR33798">
    <property type="entry name" value="FLAVOPROTEIN OXYGENASE"/>
    <property type="match status" value="1"/>
</dbReference>
<feature type="region of interest" description="Disordered" evidence="5">
    <location>
        <begin position="1"/>
        <end position="39"/>
    </location>
</feature>
<dbReference type="Pfam" id="PF01613">
    <property type="entry name" value="Flavin_Reduct"/>
    <property type="match status" value="1"/>
</dbReference>
<keyword evidence="2" id="KW-0285">Flavoprotein</keyword>
<dbReference type="PANTHER" id="PTHR33798:SF5">
    <property type="entry name" value="FLAVIN REDUCTASE LIKE DOMAIN-CONTAINING PROTEIN"/>
    <property type="match status" value="1"/>
</dbReference>
<evidence type="ECO:0000259" key="6">
    <source>
        <dbReference type="SMART" id="SM00903"/>
    </source>
</evidence>
<evidence type="ECO:0000256" key="1">
    <source>
        <dbReference type="ARBA" id="ARBA00001917"/>
    </source>
</evidence>